<dbReference type="InterPro" id="IPR010693">
    <property type="entry name" value="Divergent_4Fe-4S_mono-cluster"/>
</dbReference>
<organism evidence="3 4">
    <name type="scientific">Prolixibacter denitrificans</name>
    <dbReference type="NCBI Taxonomy" id="1541063"/>
    <lineage>
        <taxon>Bacteria</taxon>
        <taxon>Pseudomonadati</taxon>
        <taxon>Bacteroidota</taxon>
        <taxon>Bacteroidia</taxon>
        <taxon>Marinilabiliales</taxon>
        <taxon>Prolixibacteraceae</taxon>
        <taxon>Prolixibacter</taxon>
    </lineage>
</organism>
<name>A0A2P8C7I4_9BACT</name>
<keyword evidence="5" id="KW-1185">Reference proteome</keyword>
<gene>
    <name evidence="3" type="ORF">CLV93_11278</name>
    <name evidence="2" type="ORF">JCM18694_25910</name>
</gene>
<evidence type="ECO:0000313" key="2">
    <source>
        <dbReference type="EMBL" id="GET22345.1"/>
    </source>
</evidence>
<sequence>MEKEITKEYTNGELTIVWKPGLCIHSGVCVKTLPKVYHPGERPWVTIDKATTAELKDQIDRCPSGALSYYLNNTREE</sequence>
<feature type="domain" description="Divergent 4Fe-4S mono-cluster" evidence="1">
    <location>
        <begin position="9"/>
        <end position="70"/>
    </location>
</feature>
<dbReference type="Pfam" id="PF06902">
    <property type="entry name" value="Fer4_19"/>
    <property type="match status" value="1"/>
</dbReference>
<dbReference type="Proteomes" id="UP000240621">
    <property type="component" value="Unassembled WGS sequence"/>
</dbReference>
<accession>A0A2P8C7I4</accession>
<dbReference type="OrthoDB" id="9795032at2"/>
<proteinExistence type="predicted"/>
<dbReference type="SUPFAM" id="SSF54862">
    <property type="entry name" value="4Fe-4S ferredoxins"/>
    <property type="match status" value="1"/>
</dbReference>
<dbReference type="RefSeq" id="WP_106543541.1">
    <property type="nucleotide sequence ID" value="NZ_BLAU01000001.1"/>
</dbReference>
<evidence type="ECO:0000259" key="1">
    <source>
        <dbReference type="Pfam" id="PF06902"/>
    </source>
</evidence>
<dbReference type="Gene3D" id="3.30.70.20">
    <property type="match status" value="1"/>
</dbReference>
<dbReference type="AlphaFoldDB" id="A0A2P8C7I4"/>
<reference evidence="2 5" key="2">
    <citation type="submission" date="2019-10" db="EMBL/GenBank/DDBJ databases">
        <title>Prolixibacter strains distinguished by the presence of nitrate reductase genes were adept at nitrate-dependent anaerobic corrosion of metallic iron and carbon steel.</title>
        <authorList>
            <person name="Iino T."/>
            <person name="Shono N."/>
            <person name="Ito K."/>
            <person name="Nakamura R."/>
            <person name="Sueoka K."/>
            <person name="Harayama S."/>
            <person name="Ohkuma M."/>
        </authorList>
    </citation>
    <scope>NUCLEOTIDE SEQUENCE [LARGE SCALE GENOMIC DNA]</scope>
    <source>
        <strain evidence="2 5">MIC1-1</strain>
    </source>
</reference>
<evidence type="ECO:0000313" key="4">
    <source>
        <dbReference type="Proteomes" id="UP000240621"/>
    </source>
</evidence>
<dbReference type="EMBL" id="PYGC01000012">
    <property type="protein sequence ID" value="PSK80943.1"/>
    <property type="molecule type" value="Genomic_DNA"/>
</dbReference>
<evidence type="ECO:0000313" key="3">
    <source>
        <dbReference type="EMBL" id="PSK80943.1"/>
    </source>
</evidence>
<reference evidence="3 4" key="1">
    <citation type="submission" date="2018-03" db="EMBL/GenBank/DDBJ databases">
        <title>Genomic Encyclopedia of Archaeal and Bacterial Type Strains, Phase II (KMG-II): from individual species to whole genera.</title>
        <authorList>
            <person name="Goeker M."/>
        </authorList>
    </citation>
    <scope>NUCLEOTIDE SEQUENCE [LARGE SCALE GENOMIC DNA]</scope>
    <source>
        <strain evidence="3 4">DSM 27267</strain>
    </source>
</reference>
<dbReference type="EMBL" id="BLAU01000001">
    <property type="protein sequence ID" value="GET22345.1"/>
    <property type="molecule type" value="Genomic_DNA"/>
</dbReference>
<comment type="caution">
    <text evidence="3">The sequence shown here is derived from an EMBL/GenBank/DDBJ whole genome shotgun (WGS) entry which is preliminary data.</text>
</comment>
<evidence type="ECO:0000313" key="5">
    <source>
        <dbReference type="Proteomes" id="UP000396862"/>
    </source>
</evidence>
<protein>
    <submittedName>
        <fullName evidence="3">Putative Fe-S cluster protein YjdI</fullName>
    </submittedName>
</protein>
<dbReference type="Proteomes" id="UP000396862">
    <property type="component" value="Unassembled WGS sequence"/>
</dbReference>